<dbReference type="Proteomes" id="UP001055114">
    <property type="component" value="Unassembled WGS sequence"/>
</dbReference>
<accession>A0AA37K5A9</accession>
<feature type="compositionally biased region" description="Polar residues" evidence="1">
    <location>
        <begin position="61"/>
        <end position="70"/>
    </location>
</feature>
<protein>
    <submittedName>
        <fullName evidence="2">Uncharacterized protein</fullName>
    </submittedName>
</protein>
<reference evidence="2" key="1">
    <citation type="submission" date="2022-01" db="EMBL/GenBank/DDBJ databases">
        <title>Novel bile acid biosynthetic pathways are enriched in the microbiome of centenarians.</title>
        <authorList>
            <person name="Sato Y."/>
            <person name="Atarashi K."/>
            <person name="Plichta R.D."/>
            <person name="Arai Y."/>
            <person name="Sasajima S."/>
            <person name="Kearney M.S."/>
            <person name="Suda W."/>
            <person name="Takeshita K."/>
            <person name="Sasaki T."/>
            <person name="Okamoto S."/>
            <person name="Skelly N.A."/>
            <person name="Okamura Y."/>
            <person name="Vlamakis H."/>
            <person name="Li Y."/>
            <person name="Tanoue T."/>
            <person name="Takei H."/>
            <person name="Nittono H."/>
            <person name="Narushima S."/>
            <person name="Irie J."/>
            <person name="Itoh H."/>
            <person name="Moriya K."/>
            <person name="Sugiura Y."/>
            <person name="Suematsu M."/>
            <person name="Moritoki N."/>
            <person name="Shibata S."/>
            <person name="Littman R.D."/>
            <person name="Fischbach A.M."/>
            <person name="Uwamino Y."/>
            <person name="Inoue T."/>
            <person name="Honda A."/>
            <person name="Hattori M."/>
            <person name="Murai T."/>
            <person name="Xavier J.R."/>
            <person name="Hirose N."/>
            <person name="Honda K."/>
        </authorList>
    </citation>
    <scope>NUCLEOTIDE SEQUENCE</scope>
    <source>
        <strain evidence="2">CE91-St3</strain>
    </source>
</reference>
<name>A0AA37K5A9_9BACT</name>
<gene>
    <name evidence="2" type="ORF">CE91St3_14240</name>
</gene>
<organism evidence="2 3">
    <name type="scientific">Parabacteroides merdae</name>
    <dbReference type="NCBI Taxonomy" id="46503"/>
    <lineage>
        <taxon>Bacteria</taxon>
        <taxon>Pseudomonadati</taxon>
        <taxon>Bacteroidota</taxon>
        <taxon>Bacteroidia</taxon>
        <taxon>Bacteroidales</taxon>
        <taxon>Tannerellaceae</taxon>
        <taxon>Parabacteroides</taxon>
    </lineage>
</organism>
<comment type="caution">
    <text evidence="2">The sequence shown here is derived from an EMBL/GenBank/DDBJ whole genome shotgun (WGS) entry which is preliminary data.</text>
</comment>
<feature type="region of interest" description="Disordered" evidence="1">
    <location>
        <begin position="32"/>
        <end position="70"/>
    </location>
</feature>
<evidence type="ECO:0000256" key="1">
    <source>
        <dbReference type="SAM" id="MobiDB-lite"/>
    </source>
</evidence>
<dbReference type="EMBL" id="BQNZ01000001">
    <property type="protein sequence ID" value="GKH71561.1"/>
    <property type="molecule type" value="Genomic_DNA"/>
</dbReference>
<sequence>MKGESENANSNAKQLSTLLVADDGQYVKEHYEQVDDPPIAHRHQPIYKPGDTGTCREQDKTNNPIMFQYV</sequence>
<proteinExistence type="predicted"/>
<dbReference type="AlphaFoldDB" id="A0AA37K5A9"/>
<evidence type="ECO:0000313" key="2">
    <source>
        <dbReference type="EMBL" id="GKH71561.1"/>
    </source>
</evidence>
<evidence type="ECO:0000313" key="3">
    <source>
        <dbReference type="Proteomes" id="UP001055114"/>
    </source>
</evidence>